<keyword evidence="2" id="KW-0812">Transmembrane</keyword>
<dbReference type="PANTHER" id="PTHR34473:SF2">
    <property type="entry name" value="UPF0699 TRANSMEMBRANE PROTEIN YDBT"/>
    <property type="match status" value="1"/>
</dbReference>
<dbReference type="EMBL" id="CP014859">
    <property type="protein sequence ID" value="AOS65574.1"/>
    <property type="molecule type" value="Genomic_DNA"/>
</dbReference>
<keyword evidence="2" id="KW-0472">Membrane</keyword>
<evidence type="ECO:0000256" key="2">
    <source>
        <dbReference type="SAM" id="Phobius"/>
    </source>
</evidence>
<protein>
    <submittedName>
        <fullName evidence="4">Membrane protein</fullName>
    </submittedName>
</protein>
<reference evidence="5" key="1">
    <citation type="submission" date="2016-03" db="EMBL/GenBank/DDBJ databases">
        <title>Complete genome sequence of the type strain Actinoalloteichus hymeniacidonis DSM 45092.</title>
        <authorList>
            <person name="Schaffert L."/>
            <person name="Albersmeier A."/>
            <person name="Winkler A."/>
            <person name="Kalinowski J."/>
            <person name="Zotchev S."/>
            <person name="Ruckert C."/>
        </authorList>
    </citation>
    <scope>NUCLEOTIDE SEQUENCE [LARGE SCALE GENOMIC DNA]</scope>
    <source>
        <strain evidence="5">HPA177(T) (DSM 45092(T))</strain>
    </source>
</reference>
<evidence type="ECO:0000313" key="5">
    <source>
        <dbReference type="Proteomes" id="UP000095210"/>
    </source>
</evidence>
<evidence type="ECO:0000313" key="4">
    <source>
        <dbReference type="EMBL" id="AOS65574.1"/>
    </source>
</evidence>
<dbReference type="Pfam" id="PF03703">
    <property type="entry name" value="bPH_2"/>
    <property type="match status" value="2"/>
</dbReference>
<feature type="compositionally biased region" description="Polar residues" evidence="1">
    <location>
        <begin position="1"/>
        <end position="11"/>
    </location>
</feature>
<sequence length="515" mass="56148">MTEQPATTNPTGPADPHPATDATTEEFADWRRLHPLTPAVAGTYLLGLAVLTAAILIYRSVPGWIIWLSVLPLPILVTLYEWLRLRTTRFRVAGGRFELHTGVLFRSRRSVALDRIRNVDATAEPVGRMYGLTGLRIGTGENASDSEALALSPLGRAEAERLRASLLPRRAEATDSPEIASWTPSWIRFAPFSFTTPLLGLAAFGAVYEGLDILGVDMDRQVIPDLVGRLADFPLPLVIGALLLALLVIGTLGSVLVYAETWWRHRLTEDSEALHVRRGLLTTRNITLERKRVLGVEVREPLSLRWAKGASVEAVATGLGSPEDEQNSARGTLLPPTGNGLAWPVAARVLRRSAFPIDAAELSPHPRIARRRRLGWAVGWVAAPTALLVGLGLLLTDVLIHIGWLFAVVALPIAVLLALDAYRNLGHGLDPEFLVSRKGSASRHTTVLRRTDIIGWTIRRSPFQRRHGLITLSATIAGGTGAYRIPDADQDEGVELADHALPDLVAPFLVDTKRD</sequence>
<name>A0AAC9HUI0_9PSEU</name>
<feature type="transmembrane region" description="Helical" evidence="2">
    <location>
        <begin position="189"/>
        <end position="208"/>
    </location>
</feature>
<dbReference type="PANTHER" id="PTHR34473">
    <property type="entry name" value="UPF0699 TRANSMEMBRANE PROTEIN YDBS"/>
    <property type="match status" value="1"/>
</dbReference>
<feature type="domain" description="YdbS-like PH" evidence="3">
    <location>
        <begin position="422"/>
        <end position="499"/>
    </location>
</feature>
<feature type="transmembrane region" description="Helical" evidence="2">
    <location>
        <begin position="374"/>
        <end position="395"/>
    </location>
</feature>
<feature type="region of interest" description="Disordered" evidence="1">
    <location>
        <begin position="1"/>
        <end position="21"/>
    </location>
</feature>
<feature type="transmembrane region" description="Helical" evidence="2">
    <location>
        <begin position="237"/>
        <end position="259"/>
    </location>
</feature>
<dbReference type="InterPro" id="IPR014529">
    <property type="entry name" value="UCP026631"/>
</dbReference>
<feature type="domain" description="YdbS-like PH" evidence="3">
    <location>
        <begin position="86"/>
        <end position="164"/>
    </location>
</feature>
<keyword evidence="2" id="KW-1133">Transmembrane helix</keyword>
<feature type="transmembrane region" description="Helical" evidence="2">
    <location>
        <begin position="39"/>
        <end position="58"/>
    </location>
</feature>
<evidence type="ECO:0000259" key="3">
    <source>
        <dbReference type="Pfam" id="PF03703"/>
    </source>
</evidence>
<accession>A0AAC9HUI0</accession>
<dbReference type="RefSeq" id="WP_084643390.1">
    <property type="nucleotide sequence ID" value="NZ_CP014859.1"/>
</dbReference>
<evidence type="ECO:0000256" key="1">
    <source>
        <dbReference type="SAM" id="MobiDB-lite"/>
    </source>
</evidence>
<dbReference type="PIRSF" id="PIRSF026631">
    <property type="entry name" value="UCP026631"/>
    <property type="match status" value="1"/>
</dbReference>
<proteinExistence type="predicted"/>
<organism evidence="4 5">
    <name type="scientific">Actinoalloteichus hymeniacidonis</name>
    <dbReference type="NCBI Taxonomy" id="340345"/>
    <lineage>
        <taxon>Bacteria</taxon>
        <taxon>Bacillati</taxon>
        <taxon>Actinomycetota</taxon>
        <taxon>Actinomycetes</taxon>
        <taxon>Pseudonocardiales</taxon>
        <taxon>Pseudonocardiaceae</taxon>
        <taxon>Actinoalloteichus</taxon>
    </lineage>
</organism>
<dbReference type="InterPro" id="IPR005182">
    <property type="entry name" value="YdbS-like_PH"/>
</dbReference>
<dbReference type="AlphaFoldDB" id="A0AAC9HUI0"/>
<dbReference type="KEGG" id="ahm:TL08_23980"/>
<dbReference type="Proteomes" id="UP000095210">
    <property type="component" value="Chromosome"/>
</dbReference>
<feature type="transmembrane region" description="Helical" evidence="2">
    <location>
        <begin position="401"/>
        <end position="419"/>
    </location>
</feature>
<keyword evidence="5" id="KW-1185">Reference proteome</keyword>
<feature type="transmembrane region" description="Helical" evidence="2">
    <location>
        <begin position="64"/>
        <end position="83"/>
    </location>
</feature>
<gene>
    <name evidence="4" type="ORF">TL08_23980</name>
</gene>